<accession>A0A8S5NRW3</accession>
<dbReference type="NCBIfam" id="TIGR01603">
    <property type="entry name" value="maj_tail_phi13"/>
    <property type="match status" value="1"/>
</dbReference>
<organism evidence="1">
    <name type="scientific">Myoviridae sp. ctr0w28</name>
    <dbReference type="NCBI Taxonomy" id="2826703"/>
    <lineage>
        <taxon>Viruses</taxon>
        <taxon>Duplodnaviria</taxon>
        <taxon>Heunggongvirae</taxon>
        <taxon>Uroviricota</taxon>
        <taxon>Caudoviricetes</taxon>
    </lineage>
</organism>
<dbReference type="InterPro" id="IPR006490">
    <property type="entry name" value="Maj_tail_phi13"/>
</dbReference>
<proteinExistence type="predicted"/>
<sequence>MATIGLSKPYYAIYSNTGASVSYTGIALLGKAVEMSMELDGTDANILYADNGPAESAQQFSGGTLTITTDDLLPDAAAGVLGMELQTVTDESIATEAPKELIFTGDQSIPYVGFGGIIKKQQSGVIKWMGFVFPKVQFAIPSVAATTQGETIEWQTQELSATIMRDDTAGHIWYRCALLDSEADAETYIKKLLGGAE</sequence>
<dbReference type="EMBL" id="BK015227">
    <property type="protein sequence ID" value="DAD96960.1"/>
    <property type="molecule type" value="Genomic_DNA"/>
</dbReference>
<reference evidence="1" key="1">
    <citation type="journal article" date="2021" name="Proc. Natl. Acad. Sci. U.S.A.">
        <title>A Catalog of Tens of Thousands of Viruses from Human Metagenomes Reveals Hidden Associations with Chronic Diseases.</title>
        <authorList>
            <person name="Tisza M.J."/>
            <person name="Buck C.B."/>
        </authorList>
    </citation>
    <scope>NUCLEOTIDE SEQUENCE</scope>
    <source>
        <strain evidence="1">Ctr0w28</strain>
    </source>
</reference>
<name>A0A8S5NRW3_9CAUD</name>
<protein>
    <submittedName>
        <fullName evidence="1">Tail tube protein</fullName>
    </submittedName>
</protein>
<evidence type="ECO:0000313" key="1">
    <source>
        <dbReference type="EMBL" id="DAD96960.1"/>
    </source>
</evidence>